<gene>
    <name evidence="2" type="ORF">OERS_25550</name>
</gene>
<organism evidence="2 3">
    <name type="scientific">Oerskovia enterophila</name>
    <dbReference type="NCBI Taxonomy" id="43678"/>
    <lineage>
        <taxon>Bacteria</taxon>
        <taxon>Bacillati</taxon>
        <taxon>Actinomycetota</taxon>
        <taxon>Actinomycetes</taxon>
        <taxon>Micrococcales</taxon>
        <taxon>Cellulomonadaceae</taxon>
        <taxon>Oerskovia</taxon>
    </lineage>
</organism>
<evidence type="ECO:0000256" key="1">
    <source>
        <dbReference type="SAM" id="MobiDB-lite"/>
    </source>
</evidence>
<feature type="region of interest" description="Disordered" evidence="1">
    <location>
        <begin position="1"/>
        <end position="22"/>
    </location>
</feature>
<protein>
    <submittedName>
        <fullName evidence="2">Uncharacterized protein</fullName>
    </submittedName>
</protein>
<keyword evidence="3" id="KW-1185">Reference proteome</keyword>
<name>A0ABX2YA18_9CELL</name>
<reference evidence="2 3" key="1">
    <citation type="submission" date="2016-06" db="EMBL/GenBank/DDBJ databases">
        <title>Genome sequence of Oerskovia enterophila DSM 43852.</title>
        <authorList>
            <person name="Poehlein A."/>
            <person name="Jag V."/>
            <person name="Bengelsdorf F.R."/>
            <person name="Daniel R."/>
            <person name="Duerre P."/>
        </authorList>
    </citation>
    <scope>NUCLEOTIDE SEQUENCE [LARGE SCALE GENOMIC DNA]</scope>
    <source>
        <strain evidence="2 3">DSM 43852</strain>
    </source>
</reference>
<proteinExistence type="predicted"/>
<dbReference type="EMBL" id="MAQA01000029">
    <property type="protein sequence ID" value="OCI30795.1"/>
    <property type="molecule type" value="Genomic_DNA"/>
</dbReference>
<comment type="caution">
    <text evidence="2">The sequence shown here is derived from an EMBL/GenBank/DDBJ whole genome shotgun (WGS) entry which is preliminary data.</text>
</comment>
<evidence type="ECO:0000313" key="3">
    <source>
        <dbReference type="Proteomes" id="UP000093412"/>
    </source>
</evidence>
<sequence length="80" mass="8317">MRSAHAAANETAYRTPPTTAAVVPQRPAMRVTRTAFAAPTSMTPTRAATKASLSLVHAVRAANGVRASIEPGGCRSVKSR</sequence>
<dbReference type="Proteomes" id="UP000093412">
    <property type="component" value="Unassembled WGS sequence"/>
</dbReference>
<accession>A0ABX2YA18</accession>
<evidence type="ECO:0000313" key="2">
    <source>
        <dbReference type="EMBL" id="OCI30795.1"/>
    </source>
</evidence>